<evidence type="ECO:0008006" key="3">
    <source>
        <dbReference type="Google" id="ProtNLM"/>
    </source>
</evidence>
<organism evidence="1 2">
    <name type="scientific">Streblomastix strix</name>
    <dbReference type="NCBI Taxonomy" id="222440"/>
    <lineage>
        <taxon>Eukaryota</taxon>
        <taxon>Metamonada</taxon>
        <taxon>Preaxostyla</taxon>
        <taxon>Oxymonadida</taxon>
        <taxon>Streblomastigidae</taxon>
        <taxon>Streblomastix</taxon>
    </lineage>
</organism>
<name>A0A5J4TU72_9EUKA</name>
<accession>A0A5J4TU72</accession>
<comment type="caution">
    <text evidence="1">The sequence shown here is derived from an EMBL/GenBank/DDBJ whole genome shotgun (WGS) entry which is preliminary data.</text>
</comment>
<reference evidence="1 2" key="1">
    <citation type="submission" date="2019-03" db="EMBL/GenBank/DDBJ databases">
        <title>Single cell metagenomics reveals metabolic interactions within the superorganism composed of flagellate Streblomastix strix and complex community of Bacteroidetes bacteria on its surface.</title>
        <authorList>
            <person name="Treitli S.C."/>
            <person name="Kolisko M."/>
            <person name="Husnik F."/>
            <person name="Keeling P."/>
            <person name="Hampl V."/>
        </authorList>
    </citation>
    <scope>NUCLEOTIDE SEQUENCE [LARGE SCALE GENOMIC DNA]</scope>
    <source>
        <strain evidence="1">ST1C</strain>
    </source>
</reference>
<proteinExistence type="predicted"/>
<dbReference type="Proteomes" id="UP000324800">
    <property type="component" value="Unassembled WGS sequence"/>
</dbReference>
<evidence type="ECO:0000313" key="1">
    <source>
        <dbReference type="EMBL" id="KAA6361738.1"/>
    </source>
</evidence>
<dbReference type="AlphaFoldDB" id="A0A5J4TU72"/>
<gene>
    <name evidence="1" type="ORF">EZS28_042735</name>
</gene>
<dbReference type="EMBL" id="SNRW01025139">
    <property type="protein sequence ID" value="KAA6361738.1"/>
    <property type="molecule type" value="Genomic_DNA"/>
</dbReference>
<feature type="non-terminal residue" evidence="1">
    <location>
        <position position="322"/>
    </location>
</feature>
<sequence length="322" mass="36855">MKTLAKVEKDKAQALIMVPTWRGQLWANFLNRMSVKKVDLWFAEQILNPGKSKADNPLVKLPPGKLEANLVLSTITEKISQDQWRGLQGFTPVWKVYGRALFEVGRNNGYESRCSFGQYFDVEGCKRGINVKKDLRKIKIHANMDLGIFDNSRNELQSPLAVAVAWNLEHLRSGYAKYPTVRSIGRLFDYIREIGLGEGRVLIQQTMALVVAFSGYRMKEFAIIKTLDIQQLEDRTTIHTRVKRGKKIREFNIKFLNRNEGCCADEDLRQWLMDSYYGQGQKANILRDFTHNRVLGSLGCNSELQKLIMKAGVDDEFGDNSI</sequence>
<evidence type="ECO:0000313" key="2">
    <source>
        <dbReference type="Proteomes" id="UP000324800"/>
    </source>
</evidence>
<protein>
    <recommendedName>
        <fullName evidence="3">Tyr recombinase domain-containing protein</fullName>
    </recommendedName>
</protein>